<name>A0ABW5DKQ3_9HYPH</name>
<reference evidence="9" key="1">
    <citation type="journal article" date="2019" name="Int. J. Syst. Evol. Microbiol.">
        <title>The Global Catalogue of Microorganisms (GCM) 10K type strain sequencing project: providing services to taxonomists for standard genome sequencing and annotation.</title>
        <authorList>
            <consortium name="The Broad Institute Genomics Platform"/>
            <consortium name="The Broad Institute Genome Sequencing Center for Infectious Disease"/>
            <person name="Wu L."/>
            <person name="Ma J."/>
        </authorList>
    </citation>
    <scope>NUCLEOTIDE SEQUENCE [LARGE SCALE GENOMIC DNA]</scope>
    <source>
        <strain evidence="9">KCTC 23707</strain>
    </source>
</reference>
<dbReference type="Proteomes" id="UP001597373">
    <property type="component" value="Unassembled WGS sequence"/>
</dbReference>
<evidence type="ECO:0000256" key="2">
    <source>
        <dbReference type="ARBA" id="ARBA00022741"/>
    </source>
</evidence>
<feature type="transmembrane region" description="Helical" evidence="5">
    <location>
        <begin position="372"/>
        <end position="394"/>
    </location>
</feature>
<evidence type="ECO:0000256" key="4">
    <source>
        <dbReference type="SAM" id="Coils"/>
    </source>
</evidence>
<evidence type="ECO:0000256" key="1">
    <source>
        <dbReference type="ARBA" id="ARBA00009417"/>
    </source>
</evidence>
<gene>
    <name evidence="8" type="ORF">ACFSMZ_15325</name>
</gene>
<feature type="domain" description="CbbQ/NirQ/NorQ C-terminal" evidence="7">
    <location>
        <begin position="329"/>
        <end position="414"/>
    </location>
</feature>
<dbReference type="Gene3D" id="3.40.50.300">
    <property type="entry name" value="P-loop containing nucleotide triphosphate hydrolases"/>
    <property type="match status" value="1"/>
</dbReference>
<keyword evidence="9" id="KW-1185">Reference proteome</keyword>
<dbReference type="PANTHER" id="PTHR42759">
    <property type="entry name" value="MOXR FAMILY PROTEIN"/>
    <property type="match status" value="1"/>
</dbReference>
<organism evidence="8 9">
    <name type="scientific">Chelativorans composti</name>
    <dbReference type="NCBI Taxonomy" id="768533"/>
    <lineage>
        <taxon>Bacteria</taxon>
        <taxon>Pseudomonadati</taxon>
        <taxon>Pseudomonadota</taxon>
        <taxon>Alphaproteobacteria</taxon>
        <taxon>Hyphomicrobiales</taxon>
        <taxon>Phyllobacteriaceae</taxon>
        <taxon>Chelativorans</taxon>
    </lineage>
</organism>
<sequence>MTDTAVLTTADEAVDDRIVCHVDNQRVHVIKTHLQKHHPEWTIERYMAEFPGAPLMSKTAEELLKKREREKAEAAKRAAEQTETRAALMTSFGDGSGVSRSSVVVKQEFFHEVFELGKASAALNAKGQPIPISILTGHDPESENYIPDVDRNYIFNIDLLKKVIVGLQLNMPIYLWGMHGTGKTTVLEQACARTRRPFMRVQHTINMQESDVLGQWTVKDGQTVFQLGPLPLAMLNGWFYCADEYDFAMPSVTAVYQPVLEGKPLVIKDAPPIFRKIVPHPEFRFGATGNTNGSGDETGLYQGTLVQNAANYSRFKITEEVKYMEPKIEESILVSVTRIDKATATKMVKFANDVRKLFADGKISMTISPRELISAAQIGIAYGANFVLGLELAFANRLTRVDRKTVQEYLQRLMGA</sequence>
<accession>A0ABW5DKQ3</accession>
<dbReference type="Pfam" id="PF07728">
    <property type="entry name" value="AAA_5"/>
    <property type="match status" value="1"/>
</dbReference>
<keyword evidence="3" id="KW-0067">ATP-binding</keyword>
<evidence type="ECO:0000313" key="8">
    <source>
        <dbReference type="EMBL" id="MFD2261120.1"/>
    </source>
</evidence>
<evidence type="ECO:0000256" key="5">
    <source>
        <dbReference type="SAM" id="Phobius"/>
    </source>
</evidence>
<feature type="coiled-coil region" evidence="4">
    <location>
        <begin position="57"/>
        <end position="85"/>
    </location>
</feature>
<dbReference type="PANTHER" id="PTHR42759:SF1">
    <property type="entry name" value="MAGNESIUM-CHELATASE SUBUNIT CHLD"/>
    <property type="match status" value="1"/>
</dbReference>
<proteinExistence type="inferred from homology"/>
<dbReference type="Pfam" id="PF08406">
    <property type="entry name" value="CbbQ_C"/>
    <property type="match status" value="1"/>
</dbReference>
<dbReference type="InterPro" id="IPR027417">
    <property type="entry name" value="P-loop_NTPase"/>
</dbReference>
<dbReference type="InterPro" id="IPR050764">
    <property type="entry name" value="CbbQ/NirQ/NorQ/GpvN"/>
</dbReference>
<keyword evidence="2" id="KW-0547">Nucleotide-binding</keyword>
<dbReference type="RefSeq" id="WP_345098481.1">
    <property type="nucleotide sequence ID" value="NZ_BAABGS010000017.1"/>
</dbReference>
<protein>
    <submittedName>
        <fullName evidence="8">MoxR family ATPase</fullName>
    </submittedName>
</protein>
<feature type="domain" description="ATPase dynein-related AAA" evidence="6">
    <location>
        <begin position="174"/>
        <end position="293"/>
    </location>
</feature>
<dbReference type="SUPFAM" id="SSF52540">
    <property type="entry name" value="P-loop containing nucleoside triphosphate hydrolases"/>
    <property type="match status" value="1"/>
</dbReference>
<comment type="caution">
    <text evidence="8">The sequence shown here is derived from an EMBL/GenBank/DDBJ whole genome shotgun (WGS) entry which is preliminary data.</text>
</comment>
<evidence type="ECO:0000259" key="7">
    <source>
        <dbReference type="Pfam" id="PF08406"/>
    </source>
</evidence>
<dbReference type="InterPro" id="IPR011704">
    <property type="entry name" value="ATPase_dyneun-rel_AAA"/>
</dbReference>
<evidence type="ECO:0000313" key="9">
    <source>
        <dbReference type="Proteomes" id="UP001597373"/>
    </source>
</evidence>
<keyword evidence="4" id="KW-0175">Coiled coil</keyword>
<dbReference type="InterPro" id="IPR013615">
    <property type="entry name" value="CbbQ_C"/>
</dbReference>
<evidence type="ECO:0000259" key="6">
    <source>
        <dbReference type="Pfam" id="PF07728"/>
    </source>
</evidence>
<evidence type="ECO:0000256" key="3">
    <source>
        <dbReference type="ARBA" id="ARBA00022840"/>
    </source>
</evidence>
<dbReference type="EMBL" id="JBHUIR010000059">
    <property type="protein sequence ID" value="MFD2261120.1"/>
    <property type="molecule type" value="Genomic_DNA"/>
</dbReference>
<comment type="similarity">
    <text evidence="1">Belongs to the CbbQ/NirQ/NorQ/GpvN family.</text>
</comment>
<keyword evidence="5" id="KW-1133">Transmembrane helix</keyword>
<keyword evidence="5" id="KW-0812">Transmembrane</keyword>
<keyword evidence="5" id="KW-0472">Membrane</keyword>